<sequence length="79" mass="9228">MSEKVDTTYYIKTLEGLYLTNVPNSPEEASYHASRPREYKGLDTIKIDWDKHVVVVIKTFTDKTYKTVRVSDLEEIEND</sequence>
<gene>
    <name evidence="1" type="ORF">NQ032_15265</name>
</gene>
<evidence type="ECO:0000313" key="2">
    <source>
        <dbReference type="Proteomes" id="UP001204068"/>
    </source>
</evidence>
<proteinExistence type="predicted"/>
<protein>
    <submittedName>
        <fullName evidence="1">Uncharacterized protein</fullName>
    </submittedName>
</protein>
<reference evidence="1" key="1">
    <citation type="submission" date="2022-07" db="EMBL/GenBank/DDBJ databases">
        <title>Bacterial species isolated from the porcine tonsil microbiota.</title>
        <authorList>
            <person name="Oliveira I.M.F."/>
        </authorList>
    </citation>
    <scope>NUCLEOTIDE SEQUENCE</scope>
    <source>
        <strain evidence="1">8QC2O2</strain>
    </source>
</reference>
<dbReference type="RefSeq" id="WP_257099619.1">
    <property type="nucleotide sequence ID" value="NZ_CP094823.1"/>
</dbReference>
<dbReference type="InterPro" id="IPR018918">
    <property type="entry name" value="DUF2483"/>
</dbReference>
<organism evidence="1 2">
    <name type="scientific">Mammaliicoccus sciuri</name>
    <name type="common">Staphylococcus sciuri</name>
    <dbReference type="NCBI Taxonomy" id="1296"/>
    <lineage>
        <taxon>Bacteria</taxon>
        <taxon>Bacillati</taxon>
        <taxon>Bacillota</taxon>
        <taxon>Bacilli</taxon>
        <taxon>Bacillales</taxon>
        <taxon>Staphylococcaceae</taxon>
        <taxon>Mammaliicoccus</taxon>
    </lineage>
</organism>
<evidence type="ECO:0000313" key="1">
    <source>
        <dbReference type="EMBL" id="MCQ9304968.1"/>
    </source>
</evidence>
<dbReference type="EMBL" id="JANILD010000010">
    <property type="protein sequence ID" value="MCQ9304968.1"/>
    <property type="molecule type" value="Genomic_DNA"/>
</dbReference>
<dbReference type="Pfam" id="PF10656">
    <property type="entry name" value="DUF2483"/>
    <property type="match status" value="1"/>
</dbReference>
<accession>A0AAW5LTI1</accession>
<dbReference type="Proteomes" id="UP001204068">
    <property type="component" value="Unassembled WGS sequence"/>
</dbReference>
<name>A0AAW5LTI1_MAMSC</name>
<comment type="caution">
    <text evidence="1">The sequence shown here is derived from an EMBL/GenBank/DDBJ whole genome shotgun (WGS) entry which is preliminary data.</text>
</comment>
<dbReference type="AlphaFoldDB" id="A0AAW5LTI1"/>